<organism evidence="2 4">
    <name type="scientific">Alternaria tenuissima</name>
    <dbReference type="NCBI Taxonomy" id="119927"/>
    <lineage>
        <taxon>Eukaryota</taxon>
        <taxon>Fungi</taxon>
        <taxon>Dikarya</taxon>
        <taxon>Ascomycota</taxon>
        <taxon>Pezizomycotina</taxon>
        <taxon>Dothideomycetes</taxon>
        <taxon>Pleosporomycetidae</taxon>
        <taxon>Pleosporales</taxon>
        <taxon>Pleosporineae</taxon>
        <taxon>Pleosporaceae</taxon>
        <taxon>Alternaria</taxon>
        <taxon>Alternaria sect. Alternaria</taxon>
        <taxon>Alternaria alternata complex</taxon>
    </lineage>
</organism>
<evidence type="ECO:0000313" key="5">
    <source>
        <dbReference type="Proteomes" id="UP000293195"/>
    </source>
</evidence>
<feature type="region of interest" description="Disordered" evidence="1">
    <location>
        <begin position="32"/>
        <end position="78"/>
    </location>
</feature>
<sequence>MNPLAVEYIALSARQRLTLPINYSHNLGSSFRSVANSNPDSTTSRRTSFDSGGSTLCFDSQPSHTSRDLESEKSPGMTTYYHYDSDGRVTASTSSPAAGICTSSPLASDAYERQGDVVGAFLARRSMIYPASGAPEAQEVYGSSFYPAVAASKSGVDGESVDQSHRLSEGDEGSTYTAGSSAKASHTLGWAGWASQSGVPQPYTNPEYIRHLHSLQSLLPYLQPERKLNALNGPVVDIIEQDTGFALAYQVPKKMLVLFLGRKVVNKFIRTIHREDDENWKGAPTSQEMNLPKGVASQASMKILVAWMFRACQYQTMGMMKQIRIPRNTFAACSLARTMELFELHKDALRVDHYIAATHFARPIFASELETLWNCLGKGSRYVYAAINVVGRRLRAFDTGSIGEDSLGIDADMLAMLKGHPDLEARVRDPKLNEQHRPYFSTQWIKRLNDKKHDNRDRKFEETYNHPSQPSLRDLRDEELAEGFKEEPQPVGLGTTARKLAVLRIVSETIDPAKTDVQRCSESDEGAS</sequence>
<comment type="caution">
    <text evidence="2">The sequence shown here is derived from an EMBL/GenBank/DDBJ whole genome shotgun (WGS) entry which is preliminary data.</text>
</comment>
<feature type="compositionally biased region" description="Low complexity" evidence="1">
    <location>
        <begin position="40"/>
        <end position="55"/>
    </location>
</feature>
<gene>
    <name evidence="2" type="ORF">AA0115_g9375</name>
    <name evidence="3" type="ORF">AA0119_g8627</name>
</gene>
<dbReference type="AlphaFoldDB" id="A0AB37WAI8"/>
<reference evidence="2" key="2">
    <citation type="journal article" date="2019" name="bioRxiv">
        <title>Genomics, evolutionary history and diagnostics of the Alternaria alternata species group including apple and Asian pear pathotypes.</title>
        <authorList>
            <person name="Armitage A.D."/>
            <person name="Cockerton H.M."/>
            <person name="Sreenivasaprasad S."/>
            <person name="Woodhall J.W."/>
            <person name="Lane C.R."/>
            <person name="Harrison R.J."/>
            <person name="Clarkson J.P."/>
        </authorList>
    </citation>
    <scope>NUCLEOTIDE SEQUENCE</scope>
    <source>
        <strain evidence="2">FERA 1164</strain>
        <strain evidence="3">FERA 635</strain>
    </source>
</reference>
<dbReference type="Proteomes" id="UP000292340">
    <property type="component" value="Unassembled WGS sequence"/>
</dbReference>
<reference evidence="2" key="1">
    <citation type="submission" date="2017-10" db="EMBL/GenBank/DDBJ databases">
        <authorList>
            <person name="Armitage A.D."/>
            <person name="Barbara D.J."/>
            <person name="Woodhall J.W."/>
            <person name="Sreenivasaprasad S."/>
            <person name="Lane C.R."/>
            <person name="Clarkson J.P."/>
            <person name="Harrison R.J."/>
        </authorList>
    </citation>
    <scope>NUCLEOTIDE SEQUENCE</scope>
    <source>
        <strain evidence="2">FERA 1164</strain>
        <strain evidence="3">FERA 635</strain>
    </source>
</reference>
<feature type="region of interest" description="Disordered" evidence="1">
    <location>
        <begin position="156"/>
        <end position="180"/>
    </location>
</feature>
<dbReference type="Proteomes" id="UP000293195">
    <property type="component" value="Unassembled WGS sequence"/>
</dbReference>
<evidence type="ECO:0000256" key="1">
    <source>
        <dbReference type="SAM" id="MobiDB-lite"/>
    </source>
</evidence>
<name>A0AB37WAI8_9PLEO</name>
<accession>A0AB37WAI8</accession>
<protein>
    <submittedName>
        <fullName evidence="2">Uncharacterized protein</fullName>
    </submittedName>
</protein>
<proteinExistence type="predicted"/>
<evidence type="ECO:0000313" key="2">
    <source>
        <dbReference type="EMBL" id="RYN22094.1"/>
    </source>
</evidence>
<dbReference type="EMBL" id="PDXB01000029">
    <property type="protein sequence ID" value="RYN22094.1"/>
    <property type="molecule type" value="Genomic_DNA"/>
</dbReference>
<evidence type="ECO:0000313" key="3">
    <source>
        <dbReference type="EMBL" id="RYN95499.1"/>
    </source>
</evidence>
<keyword evidence="5" id="KW-1185">Reference proteome</keyword>
<evidence type="ECO:0000313" key="4">
    <source>
        <dbReference type="Proteomes" id="UP000292340"/>
    </source>
</evidence>
<dbReference type="EMBL" id="PDXF01000041">
    <property type="protein sequence ID" value="RYN95499.1"/>
    <property type="molecule type" value="Genomic_DNA"/>
</dbReference>